<organism evidence="2 3">
    <name type="scientific">Aquamicrobium terrae</name>
    <dbReference type="NCBI Taxonomy" id="1324945"/>
    <lineage>
        <taxon>Bacteria</taxon>
        <taxon>Pseudomonadati</taxon>
        <taxon>Pseudomonadota</taxon>
        <taxon>Alphaproteobacteria</taxon>
        <taxon>Hyphomicrobiales</taxon>
        <taxon>Phyllobacteriaceae</taxon>
        <taxon>Aquamicrobium</taxon>
    </lineage>
</organism>
<proteinExistence type="predicted"/>
<accession>A0ABV2N3L8</accession>
<feature type="region of interest" description="Disordered" evidence="1">
    <location>
        <begin position="1"/>
        <end position="22"/>
    </location>
</feature>
<dbReference type="Proteomes" id="UP001549076">
    <property type="component" value="Unassembled WGS sequence"/>
</dbReference>
<name>A0ABV2N3L8_9HYPH</name>
<dbReference type="EMBL" id="JBEPML010000016">
    <property type="protein sequence ID" value="MET3793667.1"/>
    <property type="molecule type" value="Genomic_DNA"/>
</dbReference>
<reference evidence="2 3" key="1">
    <citation type="submission" date="2024-06" db="EMBL/GenBank/DDBJ databases">
        <title>Genomic Encyclopedia of Type Strains, Phase IV (KMG-IV): sequencing the most valuable type-strain genomes for metagenomic binning, comparative biology and taxonomic classification.</title>
        <authorList>
            <person name="Goeker M."/>
        </authorList>
    </citation>
    <scope>NUCLEOTIDE SEQUENCE [LARGE SCALE GENOMIC DNA]</scope>
    <source>
        <strain evidence="2 3">DSM 27865</strain>
    </source>
</reference>
<keyword evidence="3" id="KW-1185">Reference proteome</keyword>
<evidence type="ECO:0000313" key="3">
    <source>
        <dbReference type="Proteomes" id="UP001549076"/>
    </source>
</evidence>
<evidence type="ECO:0000313" key="2">
    <source>
        <dbReference type="EMBL" id="MET3793667.1"/>
    </source>
</evidence>
<gene>
    <name evidence="2" type="ORF">ABID37_003905</name>
</gene>
<protein>
    <submittedName>
        <fullName evidence="2">Uncharacterized protein</fullName>
    </submittedName>
</protein>
<comment type="caution">
    <text evidence="2">The sequence shown here is derived from an EMBL/GenBank/DDBJ whole genome shotgun (WGS) entry which is preliminary data.</text>
</comment>
<sequence length="72" mass="7751">MTRIVTGPCRPRAQAGLLPAPRNGEDFAILHNPKYDFTNGNQTVGVALWARLARMTKNLSSFPATKAPGAQS</sequence>
<evidence type="ECO:0000256" key="1">
    <source>
        <dbReference type="SAM" id="MobiDB-lite"/>
    </source>
</evidence>